<feature type="signal peptide" evidence="1">
    <location>
        <begin position="1"/>
        <end position="19"/>
    </location>
</feature>
<evidence type="ECO:0000313" key="2">
    <source>
        <dbReference type="EMBL" id="RZF21446.1"/>
    </source>
</evidence>
<sequence>MKNFILLVALVFLASSSFASVTRDEFLQVKEALYQAYSELAPSQNEVLKINLPIPGIPNADTYWWDIDMVHASYVKVENDQNQIEHRIYLMGGFARLSGMTPDGLALTGCHEIGHGIGGEPFKSSGSTTEGQSDYFATKVCLPIVFKYLNELREINSNPTYESICSNQIMHNSNTCLRLLTAMEADQAFFKTTGDEVYFDHFSNEVATELNTDASYYPDSQCRFDTMIHGILNIERPICWYPGGAANGTMRQ</sequence>
<comment type="caution">
    <text evidence="2">The sequence shown here is derived from an EMBL/GenBank/DDBJ whole genome shotgun (WGS) entry which is preliminary data.</text>
</comment>
<evidence type="ECO:0008006" key="4">
    <source>
        <dbReference type="Google" id="ProtNLM"/>
    </source>
</evidence>
<accession>A0ABY0IES5</accession>
<protein>
    <recommendedName>
        <fullName evidence="4">Peptidase M48 domain-containing protein</fullName>
    </recommendedName>
</protein>
<gene>
    <name evidence="2" type="ORF">DAY19_07100</name>
</gene>
<organism evidence="2 3">
    <name type="scientific">Halobacteriovorax vibrionivorans</name>
    <dbReference type="NCBI Taxonomy" id="2152716"/>
    <lineage>
        <taxon>Bacteria</taxon>
        <taxon>Pseudomonadati</taxon>
        <taxon>Bdellovibrionota</taxon>
        <taxon>Bacteriovoracia</taxon>
        <taxon>Bacteriovoracales</taxon>
        <taxon>Halobacteriovoraceae</taxon>
        <taxon>Halobacteriovorax</taxon>
    </lineage>
</organism>
<reference evidence="3" key="1">
    <citation type="journal article" date="2019" name="Int. J. Syst. Evol. Microbiol.">
        <title>Halobacteriovorax valvorus sp. nov., a novel prokaryotic predator isolated from coastal seawater of China.</title>
        <authorList>
            <person name="Chen M.-X."/>
        </authorList>
    </citation>
    <scope>NUCLEOTIDE SEQUENCE [LARGE SCALE GENOMIC DNA]</scope>
    <source>
        <strain evidence="3">BL9</strain>
    </source>
</reference>
<dbReference type="Proteomes" id="UP000443582">
    <property type="component" value="Unassembled WGS sequence"/>
</dbReference>
<name>A0ABY0IES5_9BACT</name>
<evidence type="ECO:0000256" key="1">
    <source>
        <dbReference type="SAM" id="SignalP"/>
    </source>
</evidence>
<keyword evidence="3" id="KW-1185">Reference proteome</keyword>
<dbReference type="RefSeq" id="WP_115360841.1">
    <property type="nucleotide sequence ID" value="NZ_QDKL01000002.1"/>
</dbReference>
<feature type="chain" id="PRO_5046956881" description="Peptidase M48 domain-containing protein" evidence="1">
    <location>
        <begin position="20"/>
        <end position="252"/>
    </location>
</feature>
<dbReference type="EMBL" id="QDKL01000002">
    <property type="protein sequence ID" value="RZF21446.1"/>
    <property type="molecule type" value="Genomic_DNA"/>
</dbReference>
<proteinExistence type="predicted"/>
<evidence type="ECO:0000313" key="3">
    <source>
        <dbReference type="Proteomes" id="UP000443582"/>
    </source>
</evidence>
<keyword evidence="1" id="KW-0732">Signal</keyword>